<feature type="region of interest" description="Disordered" evidence="1">
    <location>
        <begin position="70"/>
        <end position="116"/>
    </location>
</feature>
<dbReference type="EMBL" id="AKHW03006164">
    <property type="protein sequence ID" value="KYO23866.1"/>
    <property type="molecule type" value="Genomic_DNA"/>
</dbReference>
<comment type="caution">
    <text evidence="2">The sequence shown here is derived from an EMBL/GenBank/DDBJ whole genome shotgun (WGS) entry which is preliminary data.</text>
</comment>
<organism evidence="2 3">
    <name type="scientific">Alligator mississippiensis</name>
    <name type="common">American alligator</name>
    <dbReference type="NCBI Taxonomy" id="8496"/>
    <lineage>
        <taxon>Eukaryota</taxon>
        <taxon>Metazoa</taxon>
        <taxon>Chordata</taxon>
        <taxon>Craniata</taxon>
        <taxon>Vertebrata</taxon>
        <taxon>Euteleostomi</taxon>
        <taxon>Archelosauria</taxon>
        <taxon>Archosauria</taxon>
        <taxon>Crocodylia</taxon>
        <taxon>Alligatoridae</taxon>
        <taxon>Alligatorinae</taxon>
        <taxon>Alligator</taxon>
    </lineage>
</organism>
<evidence type="ECO:0000256" key="1">
    <source>
        <dbReference type="SAM" id="MobiDB-lite"/>
    </source>
</evidence>
<reference evidence="2 3" key="1">
    <citation type="journal article" date="2012" name="Genome Biol.">
        <title>Sequencing three crocodilian genomes to illuminate the evolution of archosaurs and amniotes.</title>
        <authorList>
            <person name="St John J.A."/>
            <person name="Braun E.L."/>
            <person name="Isberg S.R."/>
            <person name="Miles L.G."/>
            <person name="Chong A.Y."/>
            <person name="Gongora J."/>
            <person name="Dalzell P."/>
            <person name="Moran C."/>
            <person name="Bed'hom B."/>
            <person name="Abzhanov A."/>
            <person name="Burgess S.C."/>
            <person name="Cooksey A.M."/>
            <person name="Castoe T.A."/>
            <person name="Crawford N.G."/>
            <person name="Densmore L.D."/>
            <person name="Drew J.C."/>
            <person name="Edwards S.V."/>
            <person name="Faircloth B.C."/>
            <person name="Fujita M.K."/>
            <person name="Greenwold M.J."/>
            <person name="Hoffmann F.G."/>
            <person name="Howard J.M."/>
            <person name="Iguchi T."/>
            <person name="Janes D.E."/>
            <person name="Khan S.Y."/>
            <person name="Kohno S."/>
            <person name="de Koning A.J."/>
            <person name="Lance S.L."/>
            <person name="McCarthy F.M."/>
            <person name="McCormack J.E."/>
            <person name="Merchant M.E."/>
            <person name="Peterson D.G."/>
            <person name="Pollock D.D."/>
            <person name="Pourmand N."/>
            <person name="Raney B.J."/>
            <person name="Roessler K.A."/>
            <person name="Sanford J.R."/>
            <person name="Sawyer R.H."/>
            <person name="Schmidt C.J."/>
            <person name="Triplett E.W."/>
            <person name="Tuberville T.D."/>
            <person name="Venegas-Anaya M."/>
            <person name="Howard J.T."/>
            <person name="Jarvis E.D."/>
            <person name="Guillette L.J.Jr."/>
            <person name="Glenn T.C."/>
            <person name="Green R.E."/>
            <person name="Ray D.A."/>
        </authorList>
    </citation>
    <scope>NUCLEOTIDE SEQUENCE [LARGE SCALE GENOMIC DNA]</scope>
    <source>
        <strain evidence="2">KSC_2009_1</strain>
    </source>
</reference>
<feature type="compositionally biased region" description="Basic and acidic residues" evidence="1">
    <location>
        <begin position="70"/>
        <end position="79"/>
    </location>
</feature>
<feature type="compositionally biased region" description="Basic residues" evidence="1">
    <location>
        <begin position="88"/>
        <end position="97"/>
    </location>
</feature>
<protein>
    <submittedName>
        <fullName evidence="2">Uncharacterized protein</fullName>
    </submittedName>
</protein>
<sequence length="116" mass="12112">MPASVQAQLGLVTAARLHDASGETIYDAVRRDAFAVLVAVERSVPPLEPLGRVLTGQVLPAGCVAGSFCPRKDGGRADDGGAASGSRKPPRRVRTHGKRGENRTCCISKGETTKSD</sequence>
<evidence type="ECO:0000313" key="3">
    <source>
        <dbReference type="Proteomes" id="UP000050525"/>
    </source>
</evidence>
<dbReference type="AlphaFoldDB" id="A0A151MH61"/>
<accession>A0A151MH61</accession>
<keyword evidence="3" id="KW-1185">Reference proteome</keyword>
<name>A0A151MH61_ALLMI</name>
<dbReference type="Proteomes" id="UP000050525">
    <property type="component" value="Unassembled WGS sequence"/>
</dbReference>
<proteinExistence type="predicted"/>
<evidence type="ECO:0000313" key="2">
    <source>
        <dbReference type="EMBL" id="KYO23866.1"/>
    </source>
</evidence>
<gene>
    <name evidence="2" type="ORF">Y1Q_0015851</name>
</gene>